<evidence type="ECO:0000313" key="11">
    <source>
        <dbReference type="EMBL" id="WQG90510.1"/>
    </source>
</evidence>
<dbReference type="STRING" id="1004.SAMN05661012_05678"/>
<dbReference type="InterPro" id="IPR008631">
    <property type="entry name" value="Glycogen_synth"/>
</dbReference>
<dbReference type="Proteomes" id="UP000183788">
    <property type="component" value="Unassembled WGS sequence"/>
</dbReference>
<evidence type="ECO:0000256" key="5">
    <source>
        <dbReference type="ARBA" id="ARBA00022676"/>
    </source>
</evidence>
<keyword evidence="5" id="KW-0328">Glycosyltransferase</keyword>
<comment type="function">
    <text evidence="9">Phosphorylase is an important allosteric enzyme in carbohydrate metabolism. Enzymes from different sources differ in their regulatory mechanisms and in their natural substrates. However, all known phosphorylases share catalytic and structural properties.</text>
</comment>
<dbReference type="PROSITE" id="PS00102">
    <property type="entry name" value="PHOSPHORYLASE"/>
    <property type="match status" value="1"/>
</dbReference>
<evidence type="ECO:0000313" key="10">
    <source>
        <dbReference type="EMBL" id="SFW85210.1"/>
    </source>
</evidence>
<dbReference type="InterPro" id="IPR000811">
    <property type="entry name" value="Glyco_trans_35"/>
</dbReference>
<evidence type="ECO:0000256" key="2">
    <source>
        <dbReference type="ARBA" id="ARBA00001933"/>
    </source>
</evidence>
<dbReference type="GO" id="GO:0004373">
    <property type="term" value="F:alpha-1,4-glucan glucosyltransferase (UDP-glucose donor) activity"/>
    <property type="evidence" value="ECO:0007669"/>
    <property type="project" value="InterPro"/>
</dbReference>
<reference evidence="11 13" key="2">
    <citation type="submission" date="2023-11" db="EMBL/GenBank/DDBJ databases">
        <title>MicrobeMod: A computational toolkit for identifying prokaryotic methylation and restriction-modification with nanopore sequencing.</title>
        <authorList>
            <person name="Crits-Christoph A."/>
            <person name="Kang S.C."/>
            <person name="Lee H."/>
            <person name="Ostrov N."/>
        </authorList>
    </citation>
    <scope>NUCLEOTIDE SEQUENCE [LARGE SCALE GENOMIC DNA]</scope>
    <source>
        <strain evidence="11 13">ATCC 23090</strain>
    </source>
</reference>
<evidence type="ECO:0000256" key="3">
    <source>
        <dbReference type="ARBA" id="ARBA00006047"/>
    </source>
</evidence>
<dbReference type="Pfam" id="PF00343">
    <property type="entry name" value="Phosphorylase"/>
    <property type="match status" value="1"/>
</dbReference>
<evidence type="ECO:0000256" key="9">
    <source>
        <dbReference type="ARBA" id="ARBA00025174"/>
    </source>
</evidence>
<evidence type="ECO:0000256" key="7">
    <source>
        <dbReference type="ARBA" id="ARBA00022898"/>
    </source>
</evidence>
<evidence type="ECO:0000256" key="1">
    <source>
        <dbReference type="ARBA" id="ARBA00001275"/>
    </source>
</evidence>
<comment type="catalytic activity">
    <reaction evidence="1">
        <text>[(1-&gt;4)-alpha-D-glucosyl](n) + phosphate = [(1-&gt;4)-alpha-D-glucosyl](n-1) + alpha-D-glucose 1-phosphate</text>
        <dbReference type="Rhea" id="RHEA:41732"/>
        <dbReference type="Rhea" id="RHEA-COMP:9584"/>
        <dbReference type="Rhea" id="RHEA-COMP:9586"/>
        <dbReference type="ChEBI" id="CHEBI:15444"/>
        <dbReference type="ChEBI" id="CHEBI:43474"/>
        <dbReference type="ChEBI" id="CHEBI:58601"/>
        <dbReference type="EC" id="2.4.1.1"/>
    </reaction>
</comment>
<dbReference type="RefSeq" id="WP_072364934.1">
    <property type="nucleotide sequence ID" value="NZ_CP139972.1"/>
</dbReference>
<gene>
    <name evidence="11" type="primary">glgP</name>
    <name evidence="10" type="ORF">SAMN05661012_05678</name>
    <name evidence="11" type="ORF">SR876_03305</name>
</gene>
<dbReference type="PANTHER" id="PTHR42655">
    <property type="entry name" value="GLYCOGEN PHOSPHORYLASE"/>
    <property type="match status" value="1"/>
</dbReference>
<accession>A0A1K1SLP5</accession>
<protein>
    <recommendedName>
        <fullName evidence="4">glycogen phosphorylase</fullName>
        <ecNumber evidence="4">2.4.1.1</ecNumber>
    </recommendedName>
</protein>
<keyword evidence="8" id="KW-0119">Carbohydrate metabolism</keyword>
<dbReference type="Proteomes" id="UP001326715">
    <property type="component" value="Chromosome"/>
</dbReference>
<dbReference type="OrthoDB" id="9760804at2"/>
<dbReference type="Pfam" id="PF05693">
    <property type="entry name" value="Glycogen_syn"/>
    <property type="match status" value="2"/>
</dbReference>
<dbReference type="EC" id="2.4.1.1" evidence="4"/>
<dbReference type="SUPFAM" id="SSF53756">
    <property type="entry name" value="UDP-Glycosyltransferase/glycogen phosphorylase"/>
    <property type="match status" value="2"/>
</dbReference>
<evidence type="ECO:0000256" key="4">
    <source>
        <dbReference type="ARBA" id="ARBA00012591"/>
    </source>
</evidence>
<dbReference type="InterPro" id="IPR035090">
    <property type="entry name" value="Pyridoxal_P_attach_site"/>
</dbReference>
<dbReference type="Gene3D" id="3.40.50.2000">
    <property type="entry name" value="Glycogen Phosphorylase B"/>
    <property type="match status" value="5"/>
</dbReference>
<evidence type="ECO:0000256" key="8">
    <source>
        <dbReference type="ARBA" id="ARBA00023277"/>
    </source>
</evidence>
<comment type="similarity">
    <text evidence="3">Belongs to the glycogen phosphorylase family.</text>
</comment>
<reference evidence="10 12" key="1">
    <citation type="submission" date="2016-11" db="EMBL/GenBank/DDBJ databases">
        <authorList>
            <person name="Jaros S."/>
            <person name="Januszkiewicz K."/>
            <person name="Wedrychowicz H."/>
        </authorList>
    </citation>
    <scope>NUCLEOTIDE SEQUENCE [LARGE SCALE GENOMIC DNA]</scope>
    <source>
        <strain evidence="10 12">DSM 784</strain>
    </source>
</reference>
<dbReference type="GO" id="GO:0030170">
    <property type="term" value="F:pyridoxal phosphate binding"/>
    <property type="evidence" value="ECO:0007669"/>
    <property type="project" value="InterPro"/>
</dbReference>
<proteinExistence type="inferred from homology"/>
<dbReference type="NCBIfam" id="TIGR02094">
    <property type="entry name" value="more_P_ylases"/>
    <property type="match status" value="1"/>
</dbReference>
<dbReference type="GO" id="GO:0005978">
    <property type="term" value="P:glycogen biosynthetic process"/>
    <property type="evidence" value="ECO:0007669"/>
    <property type="project" value="InterPro"/>
</dbReference>
<evidence type="ECO:0000313" key="13">
    <source>
        <dbReference type="Proteomes" id="UP001326715"/>
    </source>
</evidence>
<evidence type="ECO:0000256" key="6">
    <source>
        <dbReference type="ARBA" id="ARBA00022679"/>
    </source>
</evidence>
<dbReference type="EMBL" id="FPIZ01000026">
    <property type="protein sequence ID" value="SFW85210.1"/>
    <property type="molecule type" value="Genomic_DNA"/>
</dbReference>
<dbReference type="GO" id="GO:0008184">
    <property type="term" value="F:glycogen phosphorylase activity"/>
    <property type="evidence" value="ECO:0007669"/>
    <property type="project" value="InterPro"/>
</dbReference>
<dbReference type="InterPro" id="IPR011834">
    <property type="entry name" value="Agluc_phsphrylas"/>
</dbReference>
<keyword evidence="13" id="KW-1185">Reference proteome</keyword>
<evidence type="ECO:0000313" key="12">
    <source>
        <dbReference type="Proteomes" id="UP000183788"/>
    </source>
</evidence>
<sequence>MRSPNYELLNPDYLFEVSWEVCNKVGGIYTVISTKASLVQQLFGDRYILIGPDLIRHEAKTPGFIEDNSIFYRWKAQAETEGLHIKTGRWDLEGSPILILVDFSSFYNKKNEIFGDLWTRYRLDSISGQWDYIDPALFGYAAGAVIHSYYNFHLNATDHIIAHFHEWMTGAGILYIEKYVPQIATLFTTHATVLGRAIAGSGISPDAIQPETQAAAFHLTAKHSLEKNAAMNADCFCSVSETTAAECLAYLGKAPDVITPNGFNPPAPDMVIQHKQGARDLLINVATALLKQPISPDTILAFSAGRYEFHNKGLDILCDAMGMLKDKPLAHPIILFLFIPAGHTGPRSLPSNETGALSKILTHNLYAPEKDDICNRLLVRGLDNSNTSNVRVIFAPVYLNGDDGIFNRTYYQLLPAFDLAAFPSYYEPWGYTPMESLAYGIYTLSSDKAGFSHAVATLPEEERKGLYIVSRNHKDDSKAAADIASCIAQYINLADDERKALSKSAGYISSQFSWGKSIHKYKAAWHLALEKSVQREYLFHDKPATLPPGLLTPYIPVPQWREINIQSAPPAQLHELYHAAGNTEKNVPVTAYFCMEYGIHPALRIYAGGLGILAGDYLKTASDMNIPIIGIGLFYRQGYFKQQLTDSGQQLLLREQVDPTTLPLREVKHHCGEPLQIRLSFPGRQVAVKAWKAMVGNSILYLLDTDILANSPDDRLITAQLYPSENEYRLQQEIVLGIGGVTLLRELGHSIDVYHCNEGHAAFLTLARISQFISSSHLSFAEAAELVMSSQLFTTHTSVTAAMDRYDETLLHTYLAHLARECFISWEQLFSLGTTYDNKVFSMFSLAASTSQLINAVSNKHKEVTAQLLTRIWKDHPPIDLPLVGITNGIHFPTWVAPEWQQIFHGKGINLHNENGKWENLQQLTDAEIWGTRSAIKKRFITQLLILLSEQFKRHHYPVEKINNILALLQPGTMFIGFARRITHYKRPDLLYYDIERLTRLLSSADHPVVLIIAGKAHPADFEGQQILENIYHLTSNPHILFLEDYDLQKGQLLTQGVDCWLNLPNRGTEACGTSGMKALMNGVLNLSTPDGWWAELYSPETGWALSPDTISGNADSPDQHKVDAEEIYNLLEHHIIPLFYNRDQNNIPVGWTTMIRNAFIHSAARISSVRMMGEYSYYYKKLYEHTLALSINNFERTKSVVAWKEKIRQAWHTLKILHANPGKGEMLSSREGEMITTTITINPGILAPEEIGADVIFTPKHGDQQQQFKKELLLTQRSENCATYSAAFPLPANGEFNLAFRVYARNYLLMFKTESPFVLWA</sequence>
<comment type="cofactor">
    <cofactor evidence="2">
        <name>pyridoxal 5'-phosphate</name>
        <dbReference type="ChEBI" id="CHEBI:597326"/>
    </cofactor>
</comment>
<dbReference type="PANTHER" id="PTHR42655:SF1">
    <property type="entry name" value="GLYCOGEN PHOSPHORYLASE"/>
    <property type="match status" value="1"/>
</dbReference>
<organism evidence="10 12">
    <name type="scientific">Chitinophaga sancti</name>
    <dbReference type="NCBI Taxonomy" id="1004"/>
    <lineage>
        <taxon>Bacteria</taxon>
        <taxon>Pseudomonadati</taxon>
        <taxon>Bacteroidota</taxon>
        <taxon>Chitinophagia</taxon>
        <taxon>Chitinophagales</taxon>
        <taxon>Chitinophagaceae</taxon>
        <taxon>Chitinophaga</taxon>
    </lineage>
</organism>
<dbReference type="EMBL" id="CP140154">
    <property type="protein sequence ID" value="WQG90510.1"/>
    <property type="molecule type" value="Genomic_DNA"/>
</dbReference>
<keyword evidence="7" id="KW-0663">Pyridoxal phosphate</keyword>
<name>A0A1K1SLP5_9BACT</name>
<keyword evidence="6" id="KW-0808">Transferase</keyword>
<dbReference type="InterPro" id="IPR052182">
    <property type="entry name" value="Glycogen/Maltodextrin_Phosph"/>
</dbReference>